<dbReference type="NCBIfam" id="NF033519">
    <property type="entry name" value="transpos_ISAzo13"/>
    <property type="match status" value="1"/>
</dbReference>
<reference evidence="1 2" key="1">
    <citation type="submission" date="2019-04" db="EMBL/GenBank/DDBJ databases">
        <title>Streptomyces oryziradicis sp. nov., a novel actinomycete isolated from rhizosphere soil of rice (Oryza sativa L.).</title>
        <authorList>
            <person name="Li C."/>
        </authorList>
    </citation>
    <scope>NUCLEOTIDE SEQUENCE [LARGE SCALE GENOMIC DNA]</scope>
    <source>
        <strain evidence="1 2">NEAU-C40</strain>
    </source>
</reference>
<accession>A0A4U0SBP0</accession>
<comment type="caution">
    <text evidence="1">The sequence shown here is derived from an EMBL/GenBank/DDBJ whole genome shotgun (WGS) entry which is preliminary data.</text>
</comment>
<dbReference type="InterPro" id="IPR011518">
    <property type="entry name" value="Transposase_36"/>
</dbReference>
<protein>
    <submittedName>
        <fullName evidence="1">ISAzo13 family transposase</fullName>
    </submittedName>
</protein>
<name>A0A4U0SBP0_9ACTN</name>
<dbReference type="EMBL" id="SUMC01000046">
    <property type="protein sequence ID" value="TKA04851.1"/>
    <property type="molecule type" value="Genomic_DNA"/>
</dbReference>
<keyword evidence="2" id="KW-1185">Reference proteome</keyword>
<gene>
    <name evidence="1" type="ORF">FCI23_34365</name>
</gene>
<dbReference type="AlphaFoldDB" id="A0A4U0SBP0"/>
<sequence>MFPHLDERQRRLLMGAEARAVGHGGIRLVARAAGVREATVSLGVSELESGQAPLRRVRRPGGGRKRVVDLDPGLRAALLTLVEPDMRGDPMSPLRWTTKSTRNLAAELTRQGHRVSADVVGDLLREEGFSLQGNGKTIEGKQHPDRDGQFRHINEQAKTFQQAGDPVISVDCKKKELVGPYKNAGRQWRPKGEPMRVSTHDFPDRELGKAVPYGIYDLAANTGWVNVGTDHDTAAFAVESIRRWWNGAGRSAYPQAGRLLITADAGGSNSYRTRAWKAELAALAAETGLPITVCHLPPGTSKWNRIEHRLFCHITMNWRGQPLTSHDVIVESITATTTRTGLSVHAELDTGHYLTGLTVSDEIMDALPISRDSFHGDWNYTLVRHEAPLDTG</sequence>
<proteinExistence type="predicted"/>
<dbReference type="OrthoDB" id="8782691at2"/>
<evidence type="ECO:0000313" key="1">
    <source>
        <dbReference type="EMBL" id="TKA04851.1"/>
    </source>
</evidence>
<dbReference type="Pfam" id="PF07592">
    <property type="entry name" value="DDE_Tnp_ISAZ013"/>
    <property type="match status" value="1"/>
</dbReference>
<dbReference type="Proteomes" id="UP000305778">
    <property type="component" value="Unassembled WGS sequence"/>
</dbReference>
<organism evidence="1 2">
    <name type="scientific">Actinacidiphila oryziradicis</name>
    <dbReference type="NCBI Taxonomy" id="2571141"/>
    <lineage>
        <taxon>Bacteria</taxon>
        <taxon>Bacillati</taxon>
        <taxon>Actinomycetota</taxon>
        <taxon>Actinomycetes</taxon>
        <taxon>Kitasatosporales</taxon>
        <taxon>Streptomycetaceae</taxon>
        <taxon>Actinacidiphila</taxon>
    </lineage>
</organism>
<evidence type="ECO:0000313" key="2">
    <source>
        <dbReference type="Proteomes" id="UP000305778"/>
    </source>
</evidence>